<sequence>MWVKSTRINGGKVTFGMSSLPCPLLNIWLDECHKNGKGADDAPLPYLAC</sequence>
<accession>A0A6G6ANN7</accession>
<protein>
    <submittedName>
        <fullName evidence="2">Uncharacterized protein</fullName>
    </submittedName>
</protein>
<geneLocation type="plasmid" evidence="2">
    <name>p4M9F</name>
</geneLocation>
<dbReference type="AlphaFoldDB" id="A0A6G6ANN7"/>
<keyword evidence="2" id="KW-0614">Plasmid</keyword>
<evidence type="ECO:0000313" key="2">
    <source>
        <dbReference type="EMBL" id="QID23378.1"/>
    </source>
</evidence>
<dbReference type="EMBL" id="MN256759">
    <property type="protein sequence ID" value="QID23378.1"/>
    <property type="molecule type" value="Genomic_DNA"/>
</dbReference>
<dbReference type="EMBL" id="MN256758">
    <property type="protein sequence ID" value="QID22920.1"/>
    <property type="molecule type" value="Genomic_DNA"/>
</dbReference>
<geneLocation type="plasmid" evidence="1">
    <name>p4M8F</name>
</geneLocation>
<evidence type="ECO:0000313" key="1">
    <source>
        <dbReference type="EMBL" id="QID22920.1"/>
    </source>
</evidence>
<proteinExistence type="predicted"/>
<organism evidence="2">
    <name type="scientific">Escherichia coli</name>
    <dbReference type="NCBI Taxonomy" id="562"/>
    <lineage>
        <taxon>Bacteria</taxon>
        <taxon>Pseudomonadati</taxon>
        <taxon>Pseudomonadota</taxon>
        <taxon>Gammaproteobacteria</taxon>
        <taxon>Enterobacterales</taxon>
        <taxon>Enterobacteriaceae</taxon>
        <taxon>Escherichia</taxon>
    </lineage>
</organism>
<name>A0A6G6ANN7_ECOLX</name>
<reference evidence="2" key="1">
    <citation type="submission" date="2019-08" db="EMBL/GenBank/DDBJ databases">
        <authorList>
            <person name="Yao H."/>
        </authorList>
    </citation>
    <scope>NUCLEOTIDE SEQUENCE</scope>
    <source>
        <strain evidence="1">4M8F</strain>
        <strain evidence="2">4M9F</strain>
        <plasmid evidence="1">p4M8F</plasmid>
        <plasmid evidence="2">p4M9F</plasmid>
    </source>
</reference>